<protein>
    <submittedName>
        <fullName evidence="2">Uncharacterized protein LOC106125090</fullName>
    </submittedName>
</protein>
<dbReference type="KEGG" id="pxu:106125090"/>
<evidence type="ECO:0000313" key="2">
    <source>
        <dbReference type="RefSeq" id="XP_013177624.1"/>
    </source>
</evidence>
<evidence type="ECO:0000256" key="1">
    <source>
        <dbReference type="SAM" id="SignalP"/>
    </source>
</evidence>
<sequence>MRVKNILLVLVVEIYIIESDSLHAFSIQNGNEDISNPNNNQESLHKLTSSAPEFEHIHDQEPTVKNTAGGKNAKDQYGYASIQYAPLILKADEYKIKEEIQVNPTIPGFILSNFELSKSNIEPRLEDNNSREDSRGSIIHGHNIQIQEPQRNFPEYKEVNKENSDLTTKETVNRVSIGNPFMYQYKTEKITEEPIEVELGNQELLNSPEQPVKKYIMLSKQYNNNANGFDRNRVLYQKETPMLQPQLVHVRPYRLHLNVARAFNIVNAPVKSRYISKLLPSCHHNVHKSDSTHLITPAERQTKLYPMQFNYSRI</sequence>
<feature type="signal peptide" evidence="1">
    <location>
        <begin position="1"/>
        <end position="19"/>
    </location>
</feature>
<dbReference type="Proteomes" id="UP000694872">
    <property type="component" value="Unplaced"/>
</dbReference>
<dbReference type="RefSeq" id="XP_013177624.1">
    <property type="nucleotide sequence ID" value="XM_013322170.1"/>
</dbReference>
<accession>A0AAJ6ZR48</accession>
<proteinExistence type="predicted"/>
<reference evidence="2" key="1">
    <citation type="submission" date="2025-08" db="UniProtKB">
        <authorList>
            <consortium name="RefSeq"/>
        </authorList>
    </citation>
    <scope>IDENTIFICATION</scope>
</reference>
<gene>
    <name evidence="2" type="primary">LOC106125090</name>
</gene>
<dbReference type="AlphaFoldDB" id="A0AAJ6ZR48"/>
<feature type="chain" id="PRO_5042596817" evidence="1">
    <location>
        <begin position="20"/>
        <end position="314"/>
    </location>
</feature>
<keyword evidence="1" id="KW-0732">Signal</keyword>
<dbReference type="GeneID" id="106125090"/>
<organism evidence="2">
    <name type="scientific">Papilio xuthus</name>
    <name type="common">Asian swallowtail butterfly</name>
    <dbReference type="NCBI Taxonomy" id="66420"/>
    <lineage>
        <taxon>Eukaryota</taxon>
        <taxon>Metazoa</taxon>
        <taxon>Ecdysozoa</taxon>
        <taxon>Arthropoda</taxon>
        <taxon>Hexapoda</taxon>
        <taxon>Insecta</taxon>
        <taxon>Pterygota</taxon>
        <taxon>Neoptera</taxon>
        <taxon>Endopterygota</taxon>
        <taxon>Lepidoptera</taxon>
        <taxon>Glossata</taxon>
        <taxon>Ditrysia</taxon>
        <taxon>Papilionoidea</taxon>
        <taxon>Papilionidae</taxon>
        <taxon>Papilioninae</taxon>
        <taxon>Papilio</taxon>
    </lineage>
</organism>
<name>A0AAJ6ZR48_PAPXU</name>